<evidence type="ECO:0000313" key="4">
    <source>
        <dbReference type="Proteomes" id="UP000258309"/>
    </source>
</evidence>
<evidence type="ECO:0000313" key="3">
    <source>
        <dbReference type="EMBL" id="RFU36217.1"/>
    </source>
</evidence>
<comment type="similarity">
    <text evidence="1">Belongs to the short-chain dehydrogenases/reductases (SDR) family.</text>
</comment>
<gene>
    <name evidence="3" type="ORF">B7463_g149</name>
</gene>
<proteinExistence type="inferred from homology"/>
<organism evidence="3 4">
    <name type="scientific">Scytalidium lignicola</name>
    <name type="common">Hyphomycete</name>
    <dbReference type="NCBI Taxonomy" id="5539"/>
    <lineage>
        <taxon>Eukaryota</taxon>
        <taxon>Fungi</taxon>
        <taxon>Dikarya</taxon>
        <taxon>Ascomycota</taxon>
        <taxon>Pezizomycotina</taxon>
        <taxon>Leotiomycetes</taxon>
        <taxon>Leotiomycetes incertae sedis</taxon>
        <taxon>Scytalidium</taxon>
    </lineage>
</organism>
<evidence type="ECO:0008006" key="5">
    <source>
        <dbReference type="Google" id="ProtNLM"/>
    </source>
</evidence>
<evidence type="ECO:0000256" key="2">
    <source>
        <dbReference type="ARBA" id="ARBA00023002"/>
    </source>
</evidence>
<dbReference type="EMBL" id="NCSJ02000001">
    <property type="protein sequence ID" value="RFU36217.1"/>
    <property type="molecule type" value="Genomic_DNA"/>
</dbReference>
<dbReference type="AlphaFoldDB" id="A0A3E2HS96"/>
<keyword evidence="2" id="KW-0560">Oxidoreductase</keyword>
<evidence type="ECO:0000256" key="1">
    <source>
        <dbReference type="ARBA" id="ARBA00006484"/>
    </source>
</evidence>
<dbReference type="GO" id="GO:0016491">
    <property type="term" value="F:oxidoreductase activity"/>
    <property type="evidence" value="ECO:0007669"/>
    <property type="project" value="UniProtKB-KW"/>
</dbReference>
<reference evidence="3 4" key="1">
    <citation type="submission" date="2018-05" db="EMBL/GenBank/DDBJ databases">
        <title>Draft genome sequence of Scytalidium lignicola DSM 105466, a ubiquitous saprotrophic fungus.</title>
        <authorList>
            <person name="Buettner E."/>
            <person name="Gebauer A.M."/>
            <person name="Hofrichter M."/>
            <person name="Liers C."/>
            <person name="Kellner H."/>
        </authorList>
    </citation>
    <scope>NUCLEOTIDE SEQUENCE [LARGE SCALE GENOMIC DNA]</scope>
    <source>
        <strain evidence="3 4">DSM 105466</strain>
    </source>
</reference>
<dbReference type="SUPFAM" id="SSF51735">
    <property type="entry name" value="NAD(P)-binding Rossmann-fold domains"/>
    <property type="match status" value="1"/>
</dbReference>
<dbReference type="PANTHER" id="PTHR42901">
    <property type="entry name" value="ALCOHOL DEHYDROGENASE"/>
    <property type="match status" value="1"/>
</dbReference>
<sequence length="295" mass="32319">MPAVTHEPSFTKIYHKKPYAAIDPIQPSLSASGKTVLITAGHTGIGYSISQNFAIAGAAHVIIIARRAEVLENSVKNLSTAHPKTKFHYFVASIDDSSKIKEIFSTIRSTIANIDILVTSAAYVASASDTLNLPIEQLRRTFETNVLGNINLVKEFLVDIPELGSGKEKIVLDISSFAAHLPSPTLATYGVSKTAFSRWLAHVHSDLKDKAVRIYSYHPGAVFTDAVRGFGAKEDTLSWDDVQLPGQFSVWLASKEATFLNGRFLWANWDVEELKAKKAEFENDPNLLTMGLISS</sequence>
<dbReference type="Gene3D" id="3.40.50.720">
    <property type="entry name" value="NAD(P)-binding Rossmann-like Domain"/>
    <property type="match status" value="1"/>
</dbReference>
<accession>A0A3E2HS96</accession>
<dbReference type="InterPro" id="IPR036291">
    <property type="entry name" value="NAD(P)-bd_dom_sf"/>
</dbReference>
<keyword evidence="4" id="KW-1185">Reference proteome</keyword>
<dbReference type="PRINTS" id="PR00081">
    <property type="entry name" value="GDHRDH"/>
</dbReference>
<feature type="non-terminal residue" evidence="3">
    <location>
        <position position="1"/>
    </location>
</feature>
<protein>
    <recommendedName>
        <fullName evidence="5">NAD(P)-binding protein</fullName>
    </recommendedName>
</protein>
<dbReference type="OMA" id="QHFAWER"/>
<dbReference type="Proteomes" id="UP000258309">
    <property type="component" value="Unassembled WGS sequence"/>
</dbReference>
<comment type="caution">
    <text evidence="3">The sequence shown here is derived from an EMBL/GenBank/DDBJ whole genome shotgun (WGS) entry which is preliminary data.</text>
</comment>
<dbReference type="STRING" id="5539.A0A3E2HS96"/>
<dbReference type="PANTHER" id="PTHR42901:SF1">
    <property type="entry name" value="ALCOHOL DEHYDROGENASE"/>
    <property type="match status" value="1"/>
</dbReference>
<dbReference type="Pfam" id="PF00106">
    <property type="entry name" value="adh_short"/>
    <property type="match status" value="1"/>
</dbReference>
<name>A0A3E2HS96_SCYLI</name>
<dbReference type="CDD" id="cd05233">
    <property type="entry name" value="SDR_c"/>
    <property type="match status" value="1"/>
</dbReference>
<feature type="non-terminal residue" evidence="3">
    <location>
        <position position="295"/>
    </location>
</feature>
<dbReference type="InterPro" id="IPR002347">
    <property type="entry name" value="SDR_fam"/>
</dbReference>
<dbReference type="OrthoDB" id="1933717at2759"/>